<proteinExistence type="predicted"/>
<sequence>MQILLLLRGELEIATLQACEQTSWHVARRCSDPAELLAAAQAGIGDVAVADELDLSFVAALHQAGVRVVGVGVSANIGADAVASPHAAEIISCISTVQVALENHRQLAENTAATHTPGTADTENGQNSGRRGVLCAIWGTGGAPGRSCLTRDLGAASASRDPIVIDADTCNPSLAQLLHTGQETSAIVALARKIETGEGITGQVDKNLVRLRPGFRFLSGLNTGARWRELPEAVLERLWEELRNYSRLLIADCAAGLEPPSEYDVVPEHEAATRTLLEAADMRILVGKAGPVGIRRMIAQAQIARDHGLDFYPVVTHVAEKEKREIRTLLEKYDMPEVGWVRRDGARFREAETQGLPVPVLYPRAPVTGDIRRLAKTIMASLEKETGHKNAQ</sequence>
<dbReference type="SUPFAM" id="SSF52540">
    <property type="entry name" value="P-loop containing nucleoside triphosphate hydrolases"/>
    <property type="match status" value="1"/>
</dbReference>
<keyword evidence="2" id="KW-0282">Flagellum</keyword>
<dbReference type="PATRIC" id="fig|1657.3.peg.1461"/>
<keyword evidence="3" id="KW-1185">Reference proteome</keyword>
<dbReference type="EMBL" id="JAWNFU010000001">
    <property type="protein sequence ID" value="MDY5152958.1"/>
    <property type="molecule type" value="Genomic_DNA"/>
</dbReference>
<name>A0A0K9ET33_9ACTO</name>
<reference evidence="2" key="1">
    <citation type="submission" date="2016-10" db="EMBL/GenBank/DDBJ databases">
        <authorList>
            <person name="de Groot N.N."/>
        </authorList>
    </citation>
    <scope>NUCLEOTIDE SEQUENCE [LARGE SCALE GENOMIC DNA]</scope>
    <source>
        <strain evidence="2">DSM 20639</strain>
    </source>
</reference>
<keyword evidence="2" id="KW-0966">Cell projection</keyword>
<dbReference type="Proteomes" id="UP000182744">
    <property type="component" value="Unassembled WGS sequence"/>
</dbReference>
<keyword evidence="2" id="KW-0969">Cilium</keyword>
<reference evidence="3" key="2">
    <citation type="submission" date="2016-10" db="EMBL/GenBank/DDBJ databases">
        <authorList>
            <person name="Varghese N."/>
        </authorList>
    </citation>
    <scope>NUCLEOTIDE SEQUENCE [LARGE SCALE GENOMIC DNA]</scope>
    <source>
        <strain evidence="3">DSM 20639</strain>
    </source>
</reference>
<evidence type="ECO:0000313" key="1">
    <source>
        <dbReference type="EMBL" id="MDY5152958.1"/>
    </source>
</evidence>
<dbReference type="STRING" id="1657.ACU20_06575"/>
<evidence type="ECO:0000313" key="2">
    <source>
        <dbReference type="EMBL" id="SDE36836.1"/>
    </source>
</evidence>
<gene>
    <name evidence="1" type="ORF">R6G71_02675</name>
    <name evidence="2" type="ORF">SAMN05421878_10751</name>
</gene>
<organism evidence="2 3">
    <name type="scientific">Actinobaculum suis</name>
    <dbReference type="NCBI Taxonomy" id="1657"/>
    <lineage>
        <taxon>Bacteria</taxon>
        <taxon>Bacillati</taxon>
        <taxon>Actinomycetota</taxon>
        <taxon>Actinomycetes</taxon>
        <taxon>Actinomycetales</taxon>
        <taxon>Actinomycetaceae</taxon>
        <taxon>Actinobaculum</taxon>
    </lineage>
</organism>
<dbReference type="RefSeq" id="WP_049619976.1">
    <property type="nucleotide sequence ID" value="NZ_FNAU01000007.1"/>
</dbReference>
<dbReference type="InterPro" id="IPR027417">
    <property type="entry name" value="P-loop_NTPase"/>
</dbReference>
<reference evidence="1" key="3">
    <citation type="submission" date="2023-10" db="EMBL/GenBank/DDBJ databases">
        <title>Whole Genome based description of the genera Actinobaculum and Actinotignum reveals a complex phylogenetic relationship within the species included in the genus Actinotignum.</title>
        <authorList>
            <person name="Jensen C.S."/>
            <person name="Dargis R."/>
            <person name="Kemp M."/>
            <person name="Christensen J.J."/>
        </authorList>
    </citation>
    <scope>NUCLEOTIDE SEQUENCE</scope>
    <source>
        <strain evidence="1">Actinobaculum_suis_CCUG19206T</strain>
    </source>
</reference>
<accession>A0A0K9ET33</accession>
<evidence type="ECO:0000313" key="3">
    <source>
        <dbReference type="Proteomes" id="UP000182744"/>
    </source>
</evidence>
<dbReference type="Proteomes" id="UP001273799">
    <property type="component" value="Unassembled WGS sequence"/>
</dbReference>
<dbReference type="AlphaFoldDB" id="A0A0K9ET33"/>
<dbReference type="Gene3D" id="3.40.50.300">
    <property type="entry name" value="P-loop containing nucleotide triphosphate hydrolases"/>
    <property type="match status" value="1"/>
</dbReference>
<dbReference type="EMBL" id="FNAU01000007">
    <property type="protein sequence ID" value="SDE36836.1"/>
    <property type="molecule type" value="Genomic_DNA"/>
</dbReference>
<protein>
    <submittedName>
        <fullName evidence="2">MinD-like ATPase involved in chromosome partitioning or flagellar assembly</fullName>
    </submittedName>
</protein>